<keyword evidence="4" id="KW-0067">ATP-binding</keyword>
<evidence type="ECO:0000256" key="5">
    <source>
        <dbReference type="SAM" id="MobiDB-lite"/>
    </source>
</evidence>
<keyword evidence="3 7" id="KW-0418">Kinase</keyword>
<name>A0A0K1PYF1_9BACT</name>
<protein>
    <submittedName>
        <fullName evidence="7">Serine/threonine protein kinase</fullName>
    </submittedName>
</protein>
<feature type="compositionally biased region" description="Low complexity" evidence="5">
    <location>
        <begin position="375"/>
        <end position="401"/>
    </location>
</feature>
<dbReference type="KEGG" id="llu:AKJ09_05196"/>
<dbReference type="InterPro" id="IPR008271">
    <property type="entry name" value="Ser/Thr_kinase_AS"/>
</dbReference>
<dbReference type="EMBL" id="CP012333">
    <property type="protein sequence ID" value="AKU98532.1"/>
    <property type="molecule type" value="Genomic_DNA"/>
</dbReference>
<dbReference type="SMART" id="SM00220">
    <property type="entry name" value="S_TKc"/>
    <property type="match status" value="1"/>
</dbReference>
<dbReference type="OrthoDB" id="9801841at2"/>
<gene>
    <name evidence="7" type="ORF">AKJ09_05196</name>
</gene>
<keyword evidence="8" id="KW-1185">Reference proteome</keyword>
<proteinExistence type="predicted"/>
<organism evidence="7 8">
    <name type="scientific">Labilithrix luteola</name>
    <dbReference type="NCBI Taxonomy" id="1391654"/>
    <lineage>
        <taxon>Bacteria</taxon>
        <taxon>Pseudomonadati</taxon>
        <taxon>Myxococcota</taxon>
        <taxon>Polyangia</taxon>
        <taxon>Polyangiales</taxon>
        <taxon>Labilitrichaceae</taxon>
        <taxon>Labilithrix</taxon>
    </lineage>
</organism>
<feature type="compositionally biased region" description="Low complexity" evidence="5">
    <location>
        <begin position="495"/>
        <end position="516"/>
    </location>
</feature>
<evidence type="ECO:0000256" key="2">
    <source>
        <dbReference type="ARBA" id="ARBA00022741"/>
    </source>
</evidence>
<dbReference type="STRING" id="1391654.AKJ09_05196"/>
<evidence type="ECO:0000259" key="6">
    <source>
        <dbReference type="PROSITE" id="PS50011"/>
    </source>
</evidence>
<evidence type="ECO:0000313" key="8">
    <source>
        <dbReference type="Proteomes" id="UP000064967"/>
    </source>
</evidence>
<feature type="compositionally biased region" description="Pro residues" evidence="5">
    <location>
        <begin position="402"/>
        <end position="411"/>
    </location>
</feature>
<feature type="region of interest" description="Disordered" evidence="5">
    <location>
        <begin position="375"/>
        <end position="531"/>
    </location>
</feature>
<dbReference type="SUPFAM" id="SSF56112">
    <property type="entry name" value="Protein kinase-like (PK-like)"/>
    <property type="match status" value="1"/>
</dbReference>
<dbReference type="PATRIC" id="fig|1391654.3.peg.5268"/>
<dbReference type="GO" id="GO:0004674">
    <property type="term" value="F:protein serine/threonine kinase activity"/>
    <property type="evidence" value="ECO:0007669"/>
    <property type="project" value="UniProtKB-KW"/>
</dbReference>
<accession>A0A0K1PYF1</accession>
<feature type="compositionally biased region" description="Low complexity" evidence="5">
    <location>
        <begin position="412"/>
        <end position="464"/>
    </location>
</feature>
<reference evidence="7 8" key="1">
    <citation type="submission" date="2015-08" db="EMBL/GenBank/DDBJ databases">
        <authorList>
            <person name="Babu N.S."/>
            <person name="Beckwith C.J."/>
            <person name="Beseler K.G."/>
            <person name="Brison A."/>
            <person name="Carone J.V."/>
            <person name="Caskin T.P."/>
            <person name="Diamond M."/>
            <person name="Durham M.E."/>
            <person name="Foxe J.M."/>
            <person name="Go M."/>
            <person name="Henderson B.A."/>
            <person name="Jones I.B."/>
            <person name="McGettigan J.A."/>
            <person name="Micheletti S.J."/>
            <person name="Nasrallah M.E."/>
            <person name="Ortiz D."/>
            <person name="Piller C.R."/>
            <person name="Privatt S.R."/>
            <person name="Schneider S.L."/>
            <person name="Sharp S."/>
            <person name="Smith T.C."/>
            <person name="Stanton J.D."/>
            <person name="Ullery H.E."/>
            <person name="Wilson R.J."/>
            <person name="Serrano M.G."/>
            <person name="Buck G."/>
            <person name="Lee V."/>
            <person name="Wang Y."/>
            <person name="Carvalho R."/>
            <person name="Voegtly L."/>
            <person name="Shi R."/>
            <person name="Duckworth R."/>
            <person name="Johnson A."/>
            <person name="Loviza R."/>
            <person name="Walstead R."/>
            <person name="Shah Z."/>
            <person name="Kiflezghi M."/>
            <person name="Wade K."/>
            <person name="Ball S.L."/>
            <person name="Bradley K.W."/>
            <person name="Asai D.J."/>
            <person name="Bowman C.A."/>
            <person name="Russell D.A."/>
            <person name="Pope W.H."/>
            <person name="Jacobs-Sera D."/>
            <person name="Hendrix R.W."/>
            <person name="Hatfull G.F."/>
        </authorList>
    </citation>
    <scope>NUCLEOTIDE SEQUENCE [LARGE SCALE GENOMIC DNA]</scope>
    <source>
        <strain evidence="7 8">DSM 27648</strain>
    </source>
</reference>
<dbReference type="CDD" id="cd14014">
    <property type="entry name" value="STKc_PknB_like"/>
    <property type="match status" value="1"/>
</dbReference>
<dbReference type="GO" id="GO:0005524">
    <property type="term" value="F:ATP binding"/>
    <property type="evidence" value="ECO:0007669"/>
    <property type="project" value="UniProtKB-KW"/>
</dbReference>
<evidence type="ECO:0000313" key="7">
    <source>
        <dbReference type="EMBL" id="AKU98532.1"/>
    </source>
</evidence>
<dbReference type="Proteomes" id="UP000064967">
    <property type="component" value="Chromosome"/>
</dbReference>
<feature type="domain" description="Protein kinase" evidence="6">
    <location>
        <begin position="19"/>
        <end position="281"/>
    </location>
</feature>
<evidence type="ECO:0000256" key="1">
    <source>
        <dbReference type="ARBA" id="ARBA00022679"/>
    </source>
</evidence>
<keyword evidence="1" id="KW-0808">Transferase</keyword>
<keyword evidence="2" id="KW-0547">Nucleotide-binding</keyword>
<dbReference type="PANTHER" id="PTHR43289">
    <property type="entry name" value="MITOGEN-ACTIVATED PROTEIN KINASE KINASE KINASE 20-RELATED"/>
    <property type="match status" value="1"/>
</dbReference>
<dbReference type="InterPro" id="IPR000719">
    <property type="entry name" value="Prot_kinase_dom"/>
</dbReference>
<dbReference type="PANTHER" id="PTHR43289:SF6">
    <property type="entry name" value="SERINE_THREONINE-PROTEIN KINASE NEKL-3"/>
    <property type="match status" value="1"/>
</dbReference>
<dbReference type="Pfam" id="PF00069">
    <property type="entry name" value="Pkinase"/>
    <property type="match status" value="1"/>
</dbReference>
<dbReference type="Gene3D" id="3.30.200.20">
    <property type="entry name" value="Phosphorylase Kinase, domain 1"/>
    <property type="match status" value="1"/>
</dbReference>
<dbReference type="AlphaFoldDB" id="A0A0K1PYF1"/>
<dbReference type="RefSeq" id="WP_146649477.1">
    <property type="nucleotide sequence ID" value="NZ_CP012333.1"/>
</dbReference>
<dbReference type="PROSITE" id="PS50011">
    <property type="entry name" value="PROTEIN_KINASE_DOM"/>
    <property type="match status" value="1"/>
</dbReference>
<dbReference type="PROSITE" id="PS00108">
    <property type="entry name" value="PROTEIN_KINASE_ST"/>
    <property type="match status" value="1"/>
</dbReference>
<evidence type="ECO:0000256" key="3">
    <source>
        <dbReference type="ARBA" id="ARBA00022777"/>
    </source>
</evidence>
<dbReference type="InterPro" id="IPR011009">
    <property type="entry name" value="Kinase-like_dom_sf"/>
</dbReference>
<evidence type="ECO:0000256" key="4">
    <source>
        <dbReference type="ARBA" id="ARBA00022840"/>
    </source>
</evidence>
<dbReference type="Gene3D" id="1.10.510.10">
    <property type="entry name" value="Transferase(Phosphotransferase) domain 1"/>
    <property type="match status" value="1"/>
</dbReference>
<keyword evidence="7" id="KW-0723">Serine/threonine-protein kinase</keyword>
<sequence length="531" mass="55634">MSEEMVEELRPGSYVTKAIRLVRPLAEGGMGRLWIAEHEALGTQVVVKFMAEDLEGRDGATERFAREAAIAAAVRSPHVVTVFDSGTTDDGRPYIVMEKLDGCDLALYLQRYGRMPARDALSLVSQLALALAKAHEIGIVHRDLKPENVFLCEPYGGERFVKLLDFGTAKRQLGMPVKTTTGQLVGTPYYMSPEQIIGEPTDARSDLWSLGVVAFEVLTGRRPFEGSTVGAITLAIHTARAKISAIAPELPSSLDAWFERACARERTERFQDARAMADAFLAAFSLQGQVFRGRVDTLPLPDLVAPPEAYPSVAAPPPSFPSVPPPESYPSMAPLSASLLPPERARSSSKWIIGGTAFAMVSAILAVVTHQGGSHAASASSPVSPPASTQAPPVMTTEPTVAPTPAPPPVVPSATPAVTPSASADRPAATATASASAAPRAVPSATASGSASAAPSTSGSTATPAKKRPAADELPTFKPNPAVEDSEDEQPSEHVAPARSAPVPSAPRVVTPRAVPMPEGTSEPQDDATSP</sequence>